<gene>
    <name evidence="2" type="ORF">A3Q56_00886</name>
</gene>
<reference evidence="2 3" key="1">
    <citation type="submission" date="2016-04" db="EMBL/GenBank/DDBJ databases">
        <title>The genome of Intoshia linei affirms orthonectids as highly simplified spiralians.</title>
        <authorList>
            <person name="Mikhailov K.V."/>
            <person name="Slusarev G.S."/>
            <person name="Nikitin M.A."/>
            <person name="Logacheva M.D."/>
            <person name="Penin A."/>
            <person name="Aleoshin V."/>
            <person name="Panchin Y.V."/>
        </authorList>
    </citation>
    <scope>NUCLEOTIDE SEQUENCE [LARGE SCALE GENOMIC DNA]</scope>
    <source>
        <strain evidence="2">Intl2013</strain>
        <tissue evidence="2">Whole animal</tissue>
    </source>
</reference>
<name>A0A177BCE0_9BILA</name>
<organism evidence="2 3">
    <name type="scientific">Intoshia linei</name>
    <dbReference type="NCBI Taxonomy" id="1819745"/>
    <lineage>
        <taxon>Eukaryota</taxon>
        <taxon>Metazoa</taxon>
        <taxon>Spiralia</taxon>
        <taxon>Lophotrochozoa</taxon>
        <taxon>Mesozoa</taxon>
        <taxon>Orthonectida</taxon>
        <taxon>Rhopaluridae</taxon>
        <taxon>Intoshia</taxon>
    </lineage>
</organism>
<keyword evidence="3" id="KW-1185">Reference proteome</keyword>
<dbReference type="AlphaFoldDB" id="A0A177BCE0"/>
<evidence type="ECO:0000313" key="2">
    <source>
        <dbReference type="EMBL" id="OAF71312.1"/>
    </source>
</evidence>
<proteinExistence type="predicted"/>
<accession>A0A177BCE0</accession>
<evidence type="ECO:0000313" key="3">
    <source>
        <dbReference type="Proteomes" id="UP000078046"/>
    </source>
</evidence>
<feature type="region of interest" description="Disordered" evidence="1">
    <location>
        <begin position="274"/>
        <end position="370"/>
    </location>
</feature>
<dbReference type="EMBL" id="LWCA01000062">
    <property type="protein sequence ID" value="OAF71312.1"/>
    <property type="molecule type" value="Genomic_DNA"/>
</dbReference>
<protein>
    <submittedName>
        <fullName evidence="2">Uncharacterized protein</fullName>
    </submittedName>
</protein>
<comment type="caution">
    <text evidence="2">The sequence shown here is derived from an EMBL/GenBank/DDBJ whole genome shotgun (WGS) entry which is preliminary data.</text>
</comment>
<feature type="compositionally biased region" description="Polar residues" evidence="1">
    <location>
        <begin position="275"/>
        <end position="284"/>
    </location>
</feature>
<evidence type="ECO:0000256" key="1">
    <source>
        <dbReference type="SAM" id="MobiDB-lite"/>
    </source>
</evidence>
<feature type="compositionally biased region" description="Basic residues" evidence="1">
    <location>
        <begin position="358"/>
        <end position="370"/>
    </location>
</feature>
<dbReference type="Proteomes" id="UP000078046">
    <property type="component" value="Unassembled WGS sequence"/>
</dbReference>
<feature type="compositionally biased region" description="Basic residues" evidence="1">
    <location>
        <begin position="318"/>
        <end position="351"/>
    </location>
</feature>
<sequence>MHPENRNVNSDVYNYKEISNSQQESNLNVYQYNHSQNRPSVIQQNVPMSNYLPNTPNIYTRPELRDLSVFQNYPAEFQLTPNYRNNHSSNAAANQPFIQPPLYPYMYQKPVNAYQDPAVYGMPIGVSHYENQQVCVNNSQNIGSITEELLVEKSINKVKKLPAWIRDGLAVMERKKMETSITDEELNNSENIEKVSDVSDESVVSISDEEQSNVLDCSVNLTDSQVEQFKIGALTKILIDVTEDELKILATQCISERKLKKLSKSKILCADYTDSDSSAENISSPKIPEPTDETATTELSKLKDSPENLQNNSTNHEKIKRKSSRYSKDSKRHRANKDKKSSKSKTHHSKRHSENIKHTHSKSKRRHRHH</sequence>